<dbReference type="OrthoDB" id="559606at2"/>
<evidence type="ECO:0000313" key="1">
    <source>
        <dbReference type="EMBL" id="PYE03639.1"/>
    </source>
</evidence>
<accession>A0A318R5H6</accession>
<gene>
    <name evidence="1" type="ORF">DNJ73_00165</name>
</gene>
<name>A0A318R5H6_PROMR</name>
<dbReference type="AlphaFoldDB" id="A0A318R5H6"/>
<comment type="caution">
    <text evidence="1">The sequence shown here is derived from an EMBL/GenBank/DDBJ whole genome shotgun (WGS) entry which is preliminary data.</text>
</comment>
<protein>
    <submittedName>
        <fullName evidence="1">Uncharacterized protein</fullName>
    </submittedName>
</protein>
<dbReference type="EMBL" id="QJUE01000001">
    <property type="protein sequence ID" value="PYE03639.1"/>
    <property type="molecule type" value="Genomic_DNA"/>
</dbReference>
<proteinExistence type="predicted"/>
<dbReference type="RefSeq" id="WP_158465716.1">
    <property type="nucleotide sequence ID" value="NZ_QJUE01000001.1"/>
</dbReference>
<evidence type="ECO:0000313" key="2">
    <source>
        <dbReference type="Proteomes" id="UP000247807"/>
    </source>
</evidence>
<sequence>MNAVQVKKQEFLKDAVCFFKNASEHADEGNLQSCAALILKALDKERMAGRVGPQVLHLIKTR</sequence>
<dbReference type="Proteomes" id="UP000247807">
    <property type="component" value="Unassembled WGS sequence"/>
</dbReference>
<reference evidence="1 2" key="1">
    <citation type="journal article" date="2018" name="Appl. Environ. Microbiol.">
        <title>Genome rearrangement shapes Prochlorococcus ecological adaptation.</title>
        <authorList>
            <person name="Yan W."/>
            <person name="Wei S."/>
            <person name="Wang Q."/>
            <person name="Xiao X."/>
            <person name="Zeng Q."/>
            <person name="Jiao N."/>
            <person name="Zhang R."/>
        </authorList>
    </citation>
    <scope>NUCLEOTIDE SEQUENCE [LARGE SCALE GENOMIC DNA]</scope>
    <source>
        <strain evidence="1 2">XMU1408</strain>
    </source>
</reference>
<organism evidence="1 2">
    <name type="scientific">Prochlorococcus marinus XMU1408</name>
    <dbReference type="NCBI Taxonomy" id="2213228"/>
    <lineage>
        <taxon>Bacteria</taxon>
        <taxon>Bacillati</taxon>
        <taxon>Cyanobacteriota</taxon>
        <taxon>Cyanophyceae</taxon>
        <taxon>Synechococcales</taxon>
        <taxon>Prochlorococcaceae</taxon>
        <taxon>Prochlorococcus</taxon>
    </lineage>
</organism>